<dbReference type="EMBL" id="GECU01010854">
    <property type="protein sequence ID" value="JAS96852.1"/>
    <property type="molecule type" value="Transcribed_RNA"/>
</dbReference>
<dbReference type="InterPro" id="IPR057358">
    <property type="entry name" value="UBL_ZFAND1-like"/>
</dbReference>
<evidence type="ECO:0000256" key="4">
    <source>
        <dbReference type="PROSITE-ProRule" id="PRU00449"/>
    </source>
</evidence>
<evidence type="ECO:0000256" key="1">
    <source>
        <dbReference type="ARBA" id="ARBA00022723"/>
    </source>
</evidence>
<evidence type="ECO:0000256" key="3">
    <source>
        <dbReference type="ARBA" id="ARBA00022833"/>
    </source>
</evidence>
<accession>A0A1B6JCC7</accession>
<reference evidence="8" key="1">
    <citation type="submission" date="2015-11" db="EMBL/GenBank/DDBJ databases">
        <title>De novo transcriptome assembly of four potential Pierce s Disease insect vectors from Arizona vineyards.</title>
        <authorList>
            <person name="Tassone E.E."/>
        </authorList>
    </citation>
    <scope>NUCLEOTIDE SEQUENCE</scope>
</reference>
<dbReference type="SUPFAM" id="SSF118310">
    <property type="entry name" value="AN1-like Zinc finger"/>
    <property type="match status" value="2"/>
</dbReference>
<proteinExistence type="predicted"/>
<organism evidence="8">
    <name type="scientific">Homalodisca liturata</name>
    <dbReference type="NCBI Taxonomy" id="320908"/>
    <lineage>
        <taxon>Eukaryota</taxon>
        <taxon>Metazoa</taxon>
        <taxon>Ecdysozoa</taxon>
        <taxon>Arthropoda</taxon>
        <taxon>Hexapoda</taxon>
        <taxon>Insecta</taxon>
        <taxon>Pterygota</taxon>
        <taxon>Neoptera</taxon>
        <taxon>Paraneoptera</taxon>
        <taxon>Hemiptera</taxon>
        <taxon>Auchenorrhyncha</taxon>
        <taxon>Membracoidea</taxon>
        <taxon>Cicadellidae</taxon>
        <taxon>Cicadellinae</taxon>
        <taxon>Proconiini</taxon>
        <taxon>Homalodisca</taxon>
    </lineage>
</organism>
<dbReference type="InterPro" id="IPR035896">
    <property type="entry name" value="AN1-like_Znf"/>
</dbReference>
<dbReference type="EMBL" id="GECU01016593">
    <property type="protein sequence ID" value="JAS91113.1"/>
    <property type="molecule type" value="Transcribed_RNA"/>
</dbReference>
<keyword evidence="2 4" id="KW-0863">Zinc-finger</keyword>
<evidence type="ECO:0000313" key="7">
    <source>
        <dbReference type="EMBL" id="JAS91113.1"/>
    </source>
</evidence>
<name>A0A1B6JCC7_9HEMI</name>
<dbReference type="GO" id="GO:0005737">
    <property type="term" value="C:cytoplasm"/>
    <property type="evidence" value="ECO:0007669"/>
    <property type="project" value="TreeGrafter"/>
</dbReference>
<keyword evidence="1" id="KW-0479">Metal-binding</keyword>
<dbReference type="SMART" id="SM00154">
    <property type="entry name" value="ZnF_AN1"/>
    <property type="match status" value="2"/>
</dbReference>
<keyword evidence="3" id="KW-0862">Zinc</keyword>
<dbReference type="PROSITE" id="PS51039">
    <property type="entry name" value="ZF_AN1"/>
    <property type="match status" value="1"/>
</dbReference>
<dbReference type="Pfam" id="PF01428">
    <property type="entry name" value="zf-AN1"/>
    <property type="match status" value="1"/>
</dbReference>
<dbReference type="InterPro" id="IPR000058">
    <property type="entry name" value="Znf_AN1"/>
</dbReference>
<dbReference type="EMBL" id="GECU01030910">
    <property type="protein sequence ID" value="JAS76796.1"/>
    <property type="molecule type" value="Transcribed_RNA"/>
</dbReference>
<dbReference type="PANTHER" id="PTHR14677:SF20">
    <property type="entry name" value="ZINC FINGER AN1-TYPE CONTAINING 2A-RELATED"/>
    <property type="match status" value="1"/>
</dbReference>
<dbReference type="Pfam" id="PF25327">
    <property type="entry name" value="UBL_ZFAND1"/>
    <property type="match status" value="1"/>
</dbReference>
<evidence type="ECO:0000256" key="2">
    <source>
        <dbReference type="ARBA" id="ARBA00022771"/>
    </source>
</evidence>
<evidence type="ECO:0000259" key="5">
    <source>
        <dbReference type="PROSITE" id="PS51039"/>
    </source>
</evidence>
<evidence type="ECO:0000313" key="6">
    <source>
        <dbReference type="EMBL" id="JAS76796.1"/>
    </source>
</evidence>
<dbReference type="AlphaFoldDB" id="A0A1B6JCC7"/>
<protein>
    <recommendedName>
        <fullName evidence="5">AN1-type domain-containing protein</fullName>
    </recommendedName>
</protein>
<sequence length="273" mass="30967">MELPKLGERCSRVDCKQLDFLPVLCSLCQGTFCKDHSFPSNHSCTKVVDNVIQEKRSTSEWFSCHAPECKERSAVEMLCTKCGFHFCLTHRHHDSCYANQEDVLPWRLPKMQFAKAKEETDKQVEEKLKAAQKDTATRATANKIRLMKIKGKAVGDNKIPTTDRIFFTVHPPLNNPSQTSRPLFVSKTWTVGRSLDLFSKKLNTENNNSKPGAPKLKIFRKEDGVCLPMDAIMGSLLQDCLLSDGEPLILEYVTTDTVAEVSETLLYMDKYNK</sequence>
<feature type="domain" description="AN1-type" evidence="5">
    <location>
        <begin position="4"/>
        <end position="52"/>
    </location>
</feature>
<gene>
    <name evidence="6" type="ORF">g.32181</name>
    <name evidence="7" type="ORF">g.32182</name>
    <name evidence="8" type="ORF">g.32183</name>
</gene>
<dbReference type="PANTHER" id="PTHR14677">
    <property type="entry name" value="ARSENITE INDUCUBLE RNA ASSOCIATED PROTEIN AIP-1-RELATED"/>
    <property type="match status" value="1"/>
</dbReference>
<evidence type="ECO:0000313" key="8">
    <source>
        <dbReference type="EMBL" id="JAS96852.1"/>
    </source>
</evidence>
<dbReference type="GO" id="GO:0008270">
    <property type="term" value="F:zinc ion binding"/>
    <property type="evidence" value="ECO:0007669"/>
    <property type="project" value="UniProtKB-KW"/>
</dbReference>
<dbReference type="Gene3D" id="4.10.1110.10">
    <property type="entry name" value="AN1-like Zinc finger"/>
    <property type="match status" value="1"/>
</dbReference>